<dbReference type="PROSITE" id="PS00622">
    <property type="entry name" value="HTH_LUXR_1"/>
    <property type="match status" value="1"/>
</dbReference>
<dbReference type="InterPro" id="IPR000792">
    <property type="entry name" value="Tscrpt_reg_LuxR_C"/>
</dbReference>
<evidence type="ECO:0000256" key="2">
    <source>
        <dbReference type="ARBA" id="ARBA00022553"/>
    </source>
</evidence>
<dbReference type="PANTHER" id="PTHR43214">
    <property type="entry name" value="TWO-COMPONENT RESPONSE REGULATOR"/>
    <property type="match status" value="1"/>
</dbReference>
<dbReference type="Gene3D" id="3.40.50.2300">
    <property type="match status" value="1"/>
</dbReference>
<proteinExistence type="predicted"/>
<feature type="modified residue" description="4-aspartylphosphate" evidence="7">
    <location>
        <position position="56"/>
    </location>
</feature>
<dbReference type="RefSeq" id="WP_330386550.1">
    <property type="nucleotide sequence ID" value="NZ_FNPV01000001.1"/>
</dbReference>
<keyword evidence="4 10" id="KW-0238">DNA-binding</keyword>
<dbReference type="Pfam" id="PF00072">
    <property type="entry name" value="Response_reg"/>
    <property type="match status" value="1"/>
</dbReference>
<evidence type="ECO:0000256" key="6">
    <source>
        <dbReference type="ARBA" id="ARBA00024867"/>
    </source>
</evidence>
<dbReference type="STRING" id="159292.SAMN05192546_101348"/>
<dbReference type="PRINTS" id="PR00038">
    <property type="entry name" value="HTHLUXR"/>
</dbReference>
<dbReference type="InterPro" id="IPR001789">
    <property type="entry name" value="Sig_transdc_resp-reg_receiver"/>
</dbReference>
<dbReference type="Proteomes" id="UP000199230">
    <property type="component" value="Unassembled WGS sequence"/>
</dbReference>
<dbReference type="SMART" id="SM00421">
    <property type="entry name" value="HTH_LUXR"/>
    <property type="match status" value="1"/>
</dbReference>
<evidence type="ECO:0000313" key="11">
    <source>
        <dbReference type="Proteomes" id="UP000199230"/>
    </source>
</evidence>
<dbReference type="PROSITE" id="PS50043">
    <property type="entry name" value="HTH_LUXR_2"/>
    <property type="match status" value="1"/>
</dbReference>
<dbReference type="GO" id="GO:0006355">
    <property type="term" value="P:regulation of DNA-templated transcription"/>
    <property type="evidence" value="ECO:0007669"/>
    <property type="project" value="InterPro"/>
</dbReference>
<evidence type="ECO:0000256" key="5">
    <source>
        <dbReference type="ARBA" id="ARBA00023163"/>
    </source>
</evidence>
<dbReference type="GO" id="GO:0000160">
    <property type="term" value="P:phosphorelay signal transduction system"/>
    <property type="evidence" value="ECO:0007669"/>
    <property type="project" value="InterPro"/>
</dbReference>
<evidence type="ECO:0000256" key="3">
    <source>
        <dbReference type="ARBA" id="ARBA00023015"/>
    </source>
</evidence>
<organism evidence="10 11">
    <name type="scientific">Tindallia californiensis</name>
    <dbReference type="NCBI Taxonomy" id="159292"/>
    <lineage>
        <taxon>Bacteria</taxon>
        <taxon>Bacillati</taxon>
        <taxon>Bacillota</taxon>
        <taxon>Clostridia</taxon>
        <taxon>Peptostreptococcales</taxon>
        <taxon>Tindalliaceae</taxon>
        <taxon>Tindallia</taxon>
    </lineage>
</organism>
<evidence type="ECO:0000313" key="10">
    <source>
        <dbReference type="EMBL" id="SDY32952.1"/>
    </source>
</evidence>
<gene>
    <name evidence="10" type="ORF">SAMN05192546_101348</name>
</gene>
<reference evidence="10 11" key="1">
    <citation type="submission" date="2016-10" db="EMBL/GenBank/DDBJ databases">
        <authorList>
            <person name="de Groot N.N."/>
        </authorList>
    </citation>
    <scope>NUCLEOTIDE SEQUENCE [LARGE SCALE GENOMIC DNA]</scope>
    <source>
        <strain evidence="10 11">APO</strain>
    </source>
</reference>
<dbReference type="InterPro" id="IPR058245">
    <property type="entry name" value="NreC/VraR/RcsB-like_REC"/>
</dbReference>
<keyword evidence="3" id="KW-0805">Transcription regulation</keyword>
<dbReference type="EMBL" id="FNPV01000001">
    <property type="protein sequence ID" value="SDY32952.1"/>
    <property type="molecule type" value="Genomic_DNA"/>
</dbReference>
<dbReference type="InterPro" id="IPR011006">
    <property type="entry name" value="CheY-like_superfamily"/>
</dbReference>
<comment type="function">
    <text evidence="6">May play the central regulatory role in sporulation. It may be an element of the effector pathway responsible for the activation of sporulation genes in response to nutritional stress. Spo0A may act in concert with spo0H (a sigma factor) to control the expression of some genes that are critical to the sporulation process.</text>
</comment>
<dbReference type="PANTHER" id="PTHR43214:SF40">
    <property type="entry name" value="TRANSCRIPTIONAL REGULATORY PROTEIN LNRK"/>
    <property type="match status" value="1"/>
</dbReference>
<name>A0A1H3IZ77_9FIRM</name>
<sequence length="210" mass="23514">MGIIKVMIVDDDALIRDSLQLILDMEDDFQVIGTAINGQEALTLCEERLPDIVLMDVRMPVMDGVMGTRYLREQFPEVKVVILTTFKEENYIKEALKHGASGYILKSQPAESIVETLRSVAKGSMVLEAEVASSLTAFIDDRQKADPEAFQVTAREMTVLELIGAGFSNKEIAMQLHLSEGTVRNHISALLEKLALRDRTQLAIFYLKHF</sequence>
<evidence type="ECO:0000259" key="8">
    <source>
        <dbReference type="PROSITE" id="PS50043"/>
    </source>
</evidence>
<dbReference type="PROSITE" id="PS50110">
    <property type="entry name" value="RESPONSE_REGULATORY"/>
    <property type="match status" value="1"/>
</dbReference>
<dbReference type="InterPro" id="IPR016032">
    <property type="entry name" value="Sig_transdc_resp-reg_C-effctor"/>
</dbReference>
<dbReference type="CDD" id="cd17535">
    <property type="entry name" value="REC_NarL-like"/>
    <property type="match status" value="1"/>
</dbReference>
<feature type="domain" description="Response regulatory" evidence="9">
    <location>
        <begin position="5"/>
        <end position="121"/>
    </location>
</feature>
<dbReference type="SUPFAM" id="SSF52172">
    <property type="entry name" value="CheY-like"/>
    <property type="match status" value="1"/>
</dbReference>
<evidence type="ECO:0000256" key="1">
    <source>
        <dbReference type="ARBA" id="ARBA00018672"/>
    </source>
</evidence>
<dbReference type="SMART" id="SM00448">
    <property type="entry name" value="REC"/>
    <property type="match status" value="1"/>
</dbReference>
<dbReference type="InterPro" id="IPR039420">
    <property type="entry name" value="WalR-like"/>
</dbReference>
<keyword evidence="11" id="KW-1185">Reference proteome</keyword>
<evidence type="ECO:0000259" key="9">
    <source>
        <dbReference type="PROSITE" id="PS50110"/>
    </source>
</evidence>
<feature type="domain" description="HTH luxR-type" evidence="8">
    <location>
        <begin position="145"/>
        <end position="210"/>
    </location>
</feature>
<accession>A0A1H3IZ77</accession>
<protein>
    <recommendedName>
        <fullName evidence="1">Stage 0 sporulation protein A homolog</fullName>
    </recommendedName>
</protein>
<keyword evidence="2 7" id="KW-0597">Phosphoprotein</keyword>
<dbReference type="AlphaFoldDB" id="A0A1H3IZ77"/>
<keyword evidence="5" id="KW-0804">Transcription</keyword>
<dbReference type="CDD" id="cd06170">
    <property type="entry name" value="LuxR_C_like"/>
    <property type="match status" value="1"/>
</dbReference>
<dbReference type="Pfam" id="PF00196">
    <property type="entry name" value="GerE"/>
    <property type="match status" value="1"/>
</dbReference>
<evidence type="ECO:0000256" key="7">
    <source>
        <dbReference type="PROSITE-ProRule" id="PRU00169"/>
    </source>
</evidence>
<dbReference type="SUPFAM" id="SSF46894">
    <property type="entry name" value="C-terminal effector domain of the bipartite response regulators"/>
    <property type="match status" value="1"/>
</dbReference>
<dbReference type="GO" id="GO:0003677">
    <property type="term" value="F:DNA binding"/>
    <property type="evidence" value="ECO:0007669"/>
    <property type="project" value="UniProtKB-KW"/>
</dbReference>
<evidence type="ECO:0000256" key="4">
    <source>
        <dbReference type="ARBA" id="ARBA00023125"/>
    </source>
</evidence>